<evidence type="ECO:0000313" key="5">
    <source>
        <dbReference type="Proteomes" id="UP000198853"/>
    </source>
</evidence>
<evidence type="ECO:0000256" key="1">
    <source>
        <dbReference type="ARBA" id="ARBA00009986"/>
    </source>
</evidence>
<dbReference type="Gene3D" id="3.40.309.10">
    <property type="entry name" value="Aldehyde Dehydrogenase, Chain A, domain 2"/>
    <property type="match status" value="1"/>
</dbReference>
<dbReference type="InterPro" id="IPR016163">
    <property type="entry name" value="Ald_DH_C"/>
</dbReference>
<evidence type="ECO:0000313" key="4">
    <source>
        <dbReference type="EMBL" id="SDI72507.1"/>
    </source>
</evidence>
<dbReference type="InterPro" id="IPR015590">
    <property type="entry name" value="Aldehyde_DH_dom"/>
</dbReference>
<protein>
    <submittedName>
        <fullName evidence="4">Aldehyde dehydrogenase family protein</fullName>
    </submittedName>
</protein>
<organism evidence="4 5">
    <name type="scientific">Natribacillus halophilus</name>
    <dbReference type="NCBI Taxonomy" id="549003"/>
    <lineage>
        <taxon>Bacteria</taxon>
        <taxon>Bacillati</taxon>
        <taxon>Bacillota</taxon>
        <taxon>Bacilli</taxon>
        <taxon>Bacillales</taxon>
        <taxon>Bacillaceae</taxon>
        <taxon>Natribacillus</taxon>
    </lineage>
</organism>
<dbReference type="SUPFAM" id="SSF53720">
    <property type="entry name" value="ALDH-like"/>
    <property type="match status" value="1"/>
</dbReference>
<reference evidence="4 5" key="1">
    <citation type="submission" date="2016-10" db="EMBL/GenBank/DDBJ databases">
        <authorList>
            <person name="de Groot N.N."/>
        </authorList>
    </citation>
    <scope>NUCLEOTIDE SEQUENCE [LARGE SCALE GENOMIC DNA]</scope>
    <source>
        <strain evidence="4 5">DSM 21771</strain>
    </source>
</reference>
<dbReference type="GO" id="GO:0016620">
    <property type="term" value="F:oxidoreductase activity, acting on the aldehyde or oxo group of donors, NAD or NADP as acceptor"/>
    <property type="evidence" value="ECO:0007669"/>
    <property type="project" value="InterPro"/>
</dbReference>
<gene>
    <name evidence="4" type="ORF">SAMN04488123_10579</name>
</gene>
<proteinExistence type="inferred from homology"/>
<dbReference type="PANTHER" id="PTHR42986:SF1">
    <property type="entry name" value="BENZALDEHYDE DEHYDROGENASE YFMT"/>
    <property type="match status" value="1"/>
</dbReference>
<dbReference type="Proteomes" id="UP000198853">
    <property type="component" value="Unassembled WGS sequence"/>
</dbReference>
<name>A0A1G8MXG1_9BACI</name>
<dbReference type="InterPro" id="IPR016161">
    <property type="entry name" value="Ald_DH/histidinol_DH"/>
</dbReference>
<keyword evidence="5" id="KW-1185">Reference proteome</keyword>
<keyword evidence="2" id="KW-0520">NAD</keyword>
<dbReference type="AlphaFoldDB" id="A0A1G8MXG1"/>
<dbReference type="PANTHER" id="PTHR42986">
    <property type="entry name" value="BENZALDEHYDE DEHYDROGENASE YFMT"/>
    <property type="match status" value="1"/>
</dbReference>
<sequence>MALEIESGTTHVNDMPAVLEANVPFGGVKNSGIGRFGHEWVIEELTTTKWVSVQKAKLDYPF</sequence>
<dbReference type="Pfam" id="PF00171">
    <property type="entry name" value="Aldedh"/>
    <property type="match status" value="1"/>
</dbReference>
<evidence type="ECO:0000256" key="2">
    <source>
        <dbReference type="ARBA" id="ARBA00023027"/>
    </source>
</evidence>
<accession>A0A1G8MXG1</accession>
<evidence type="ECO:0000259" key="3">
    <source>
        <dbReference type="Pfam" id="PF00171"/>
    </source>
</evidence>
<comment type="similarity">
    <text evidence="1">Belongs to the aldehyde dehydrogenase family.</text>
</comment>
<feature type="domain" description="Aldehyde dehydrogenase" evidence="3">
    <location>
        <begin position="2"/>
        <end position="51"/>
    </location>
</feature>
<dbReference type="RefSeq" id="WP_245723101.1">
    <property type="nucleotide sequence ID" value="NZ_FNEN01000005.1"/>
</dbReference>
<dbReference type="EMBL" id="FNEN01000005">
    <property type="protein sequence ID" value="SDI72507.1"/>
    <property type="molecule type" value="Genomic_DNA"/>
</dbReference>